<protein>
    <submittedName>
        <fullName evidence="2">STAS domain-containing protein</fullName>
    </submittedName>
</protein>
<dbReference type="Gene3D" id="3.30.750.24">
    <property type="entry name" value="STAS domain"/>
    <property type="match status" value="1"/>
</dbReference>
<dbReference type="PANTHER" id="PTHR33495:SF2">
    <property type="entry name" value="ANTI-SIGMA FACTOR ANTAGONIST TM_1081-RELATED"/>
    <property type="match status" value="1"/>
</dbReference>
<evidence type="ECO:0000313" key="3">
    <source>
        <dbReference type="Proteomes" id="UP001589709"/>
    </source>
</evidence>
<dbReference type="SUPFAM" id="SSF52091">
    <property type="entry name" value="SpoIIaa-like"/>
    <property type="match status" value="1"/>
</dbReference>
<dbReference type="Proteomes" id="UP001589709">
    <property type="component" value="Unassembled WGS sequence"/>
</dbReference>
<evidence type="ECO:0000259" key="1">
    <source>
        <dbReference type="PROSITE" id="PS50801"/>
    </source>
</evidence>
<dbReference type="CDD" id="cd07043">
    <property type="entry name" value="STAS_anti-anti-sigma_factors"/>
    <property type="match status" value="1"/>
</dbReference>
<comment type="caution">
    <text evidence="2">The sequence shown here is derived from an EMBL/GenBank/DDBJ whole genome shotgun (WGS) entry which is preliminary data.</text>
</comment>
<reference evidence="2 3" key="1">
    <citation type="submission" date="2024-09" db="EMBL/GenBank/DDBJ databases">
        <authorList>
            <person name="Sun Q."/>
            <person name="Mori K."/>
        </authorList>
    </citation>
    <scope>NUCLEOTIDE SEQUENCE [LARGE SCALE GENOMIC DNA]</scope>
    <source>
        <strain evidence="2 3">JCM 6917</strain>
    </source>
</reference>
<sequence length="125" mass="13125">MNDEAEITVSMVDSVRIVRVGGELDPGEADTLIQGLAVPPDGSPLATVVDLSGVTFADSSFLHMLLTARQDHDRAGLPLVLADVSPFVQRLLDLTDTARAFTIAPGLPAAVELARGPHDASPHHP</sequence>
<dbReference type="InterPro" id="IPR002645">
    <property type="entry name" value="STAS_dom"/>
</dbReference>
<keyword evidence="3" id="KW-1185">Reference proteome</keyword>
<accession>A0ABV5N0R0</accession>
<evidence type="ECO:0000313" key="2">
    <source>
        <dbReference type="EMBL" id="MFB9463787.1"/>
    </source>
</evidence>
<gene>
    <name evidence="2" type="ORF">ACFF45_14000</name>
</gene>
<dbReference type="RefSeq" id="WP_381346163.1">
    <property type="nucleotide sequence ID" value="NZ_JBHMCY010000022.1"/>
</dbReference>
<name>A0ABV5N0R0_9ACTN</name>
<organism evidence="2 3">
    <name type="scientific">Streptomyces cinereospinus</name>
    <dbReference type="NCBI Taxonomy" id="285561"/>
    <lineage>
        <taxon>Bacteria</taxon>
        <taxon>Bacillati</taxon>
        <taxon>Actinomycetota</taxon>
        <taxon>Actinomycetes</taxon>
        <taxon>Kitasatosporales</taxon>
        <taxon>Streptomycetaceae</taxon>
        <taxon>Streptomyces</taxon>
    </lineage>
</organism>
<dbReference type="InterPro" id="IPR036513">
    <property type="entry name" value="STAS_dom_sf"/>
</dbReference>
<feature type="domain" description="STAS" evidence="1">
    <location>
        <begin position="5"/>
        <end position="114"/>
    </location>
</feature>
<dbReference type="Pfam" id="PF01740">
    <property type="entry name" value="STAS"/>
    <property type="match status" value="1"/>
</dbReference>
<proteinExistence type="predicted"/>
<dbReference type="EMBL" id="JBHMCY010000022">
    <property type="protein sequence ID" value="MFB9463787.1"/>
    <property type="molecule type" value="Genomic_DNA"/>
</dbReference>
<dbReference type="PANTHER" id="PTHR33495">
    <property type="entry name" value="ANTI-SIGMA FACTOR ANTAGONIST TM_1081-RELATED-RELATED"/>
    <property type="match status" value="1"/>
</dbReference>
<dbReference type="PROSITE" id="PS50801">
    <property type="entry name" value="STAS"/>
    <property type="match status" value="1"/>
</dbReference>